<keyword evidence="3" id="KW-1185">Reference proteome</keyword>
<evidence type="ECO:0000313" key="2">
    <source>
        <dbReference type="EMBL" id="UUY03198.1"/>
    </source>
</evidence>
<keyword evidence="1" id="KW-0472">Membrane</keyword>
<organism evidence="2 3">
    <name type="scientific">Svornostia abyssi</name>
    <dbReference type="NCBI Taxonomy" id="2898438"/>
    <lineage>
        <taxon>Bacteria</taxon>
        <taxon>Bacillati</taxon>
        <taxon>Actinomycetota</taxon>
        <taxon>Thermoleophilia</taxon>
        <taxon>Solirubrobacterales</taxon>
        <taxon>Baekduiaceae</taxon>
        <taxon>Svornostia</taxon>
    </lineage>
</organism>
<dbReference type="Proteomes" id="UP001058860">
    <property type="component" value="Chromosome"/>
</dbReference>
<keyword evidence="1" id="KW-0812">Transmembrane</keyword>
<keyword evidence="1" id="KW-1133">Transmembrane helix</keyword>
<proteinExistence type="predicted"/>
<gene>
    <name evidence="2" type="ORF">LRS13_21390</name>
</gene>
<feature type="transmembrane region" description="Helical" evidence="1">
    <location>
        <begin position="137"/>
        <end position="156"/>
    </location>
</feature>
<protein>
    <submittedName>
        <fullName evidence="2">DUF2007 domain-containing protein</fullName>
    </submittedName>
</protein>
<evidence type="ECO:0000313" key="3">
    <source>
        <dbReference type="Proteomes" id="UP001058860"/>
    </source>
</evidence>
<evidence type="ECO:0000256" key="1">
    <source>
        <dbReference type="SAM" id="Phobius"/>
    </source>
</evidence>
<dbReference type="InterPro" id="IPR011322">
    <property type="entry name" value="N-reg_PII-like_a/b"/>
</dbReference>
<sequence>MTGEALVCLRCGTSHAADERLCPDCGLPLVPAGGGEAEVTPAQAWARKVKPSYAVGDLVRVVTARNLVEAEFIQSLLLEEGIPSTLRRTAGFDVPEMLAAGPRDVMVPLSGLQAAREMLLEVELLSTSERAESPLRLAGWLLVAVSVVGAVVWGGTELLT</sequence>
<dbReference type="RefSeq" id="WP_353863710.1">
    <property type="nucleotide sequence ID" value="NZ_CP088295.1"/>
</dbReference>
<dbReference type="SUPFAM" id="SSF54913">
    <property type="entry name" value="GlnB-like"/>
    <property type="match status" value="1"/>
</dbReference>
<dbReference type="EMBL" id="CP088295">
    <property type="protein sequence ID" value="UUY03198.1"/>
    <property type="molecule type" value="Genomic_DNA"/>
</dbReference>
<reference evidence="3" key="1">
    <citation type="submission" date="2021-11" db="EMBL/GenBank/DDBJ databases">
        <title>Cultivation dependent microbiological survey of springs from the worlds oldest radium mine currently devoted to the extraction of radon-saturated water.</title>
        <authorList>
            <person name="Kapinusova G."/>
            <person name="Smrhova T."/>
            <person name="Strejcek M."/>
            <person name="Suman J."/>
            <person name="Jani K."/>
            <person name="Pajer P."/>
            <person name="Uhlik O."/>
        </authorList>
    </citation>
    <scope>NUCLEOTIDE SEQUENCE [LARGE SCALE GENOMIC DNA]</scope>
    <source>
        <strain evidence="3">J379</strain>
    </source>
</reference>
<accession>A0ABY5PEX3</accession>
<name>A0ABY5PEX3_9ACTN</name>